<dbReference type="Proteomes" id="UP001620626">
    <property type="component" value="Unassembled WGS sequence"/>
</dbReference>
<name>A0ABD2J5P6_9BILA</name>
<keyword evidence="1" id="KW-0732">Signal</keyword>
<evidence type="ECO:0000313" key="3">
    <source>
        <dbReference type="Proteomes" id="UP001620626"/>
    </source>
</evidence>
<dbReference type="EMBL" id="JBICBT010001056">
    <property type="protein sequence ID" value="KAL3085680.1"/>
    <property type="molecule type" value="Genomic_DNA"/>
</dbReference>
<protein>
    <recommendedName>
        <fullName evidence="4">Effector protein</fullName>
    </recommendedName>
</protein>
<proteinExistence type="predicted"/>
<gene>
    <name evidence="2" type="ORF">niasHT_037421</name>
</gene>
<comment type="caution">
    <text evidence="2">The sequence shown here is derived from an EMBL/GenBank/DDBJ whole genome shotgun (WGS) entry which is preliminary data.</text>
</comment>
<evidence type="ECO:0000256" key="1">
    <source>
        <dbReference type="SAM" id="SignalP"/>
    </source>
</evidence>
<feature type="chain" id="PRO_5044846667" description="Effector protein" evidence="1">
    <location>
        <begin position="25"/>
        <end position="381"/>
    </location>
</feature>
<accession>A0ABD2J5P6</accession>
<evidence type="ECO:0000313" key="2">
    <source>
        <dbReference type="EMBL" id="KAL3085680.1"/>
    </source>
</evidence>
<organism evidence="2 3">
    <name type="scientific">Heterodera trifolii</name>
    <dbReference type="NCBI Taxonomy" id="157864"/>
    <lineage>
        <taxon>Eukaryota</taxon>
        <taxon>Metazoa</taxon>
        <taxon>Ecdysozoa</taxon>
        <taxon>Nematoda</taxon>
        <taxon>Chromadorea</taxon>
        <taxon>Rhabditida</taxon>
        <taxon>Tylenchina</taxon>
        <taxon>Tylenchomorpha</taxon>
        <taxon>Tylenchoidea</taxon>
        <taxon>Heteroderidae</taxon>
        <taxon>Heteroderinae</taxon>
        <taxon>Heterodera</taxon>
    </lineage>
</organism>
<evidence type="ECO:0008006" key="4">
    <source>
        <dbReference type="Google" id="ProtNLM"/>
    </source>
</evidence>
<keyword evidence="3" id="KW-1185">Reference proteome</keyword>
<sequence>MSEWTSTIFIIALSAVIFCSNICASVPKQWELLDVDNVQDMENDTKHGNLELQKSRNKRDGTSVEKYSAAKNINYTKFYARVVGNKCLLTVNKTQEEVERAEEEEEENVANGKIHVFEVKSQDNEKQQKRQRPDTLIAFHRIVITPQSCGHRQFDTSSYCTKLNFYGLGGIEGAQQFFGKGKTKEEIKGMDEFDKRGFMQDMVLLLLDGCISCENANGKNSDVNITAVRYLKPGFLPDSHCSGYWHRYDQYNVKLNDGKGSFAYRVLLMERLCPMVNQMGVAANKSNLIMQPPEYKFENVHIDIMHNCAGGEPRKITIHIPTIDKFEKNMMINDHVMQIRNIHVNLDNLQPETELDLSDTNHIRSGVGQYISAKLVGHKKG</sequence>
<feature type="signal peptide" evidence="1">
    <location>
        <begin position="1"/>
        <end position="24"/>
    </location>
</feature>
<reference evidence="2 3" key="1">
    <citation type="submission" date="2024-10" db="EMBL/GenBank/DDBJ databases">
        <authorList>
            <person name="Kim D."/>
        </authorList>
    </citation>
    <scope>NUCLEOTIDE SEQUENCE [LARGE SCALE GENOMIC DNA]</scope>
    <source>
        <strain evidence="2">BH-2024</strain>
    </source>
</reference>
<dbReference type="AlphaFoldDB" id="A0ABD2J5P6"/>